<dbReference type="AlphaFoldDB" id="A0AAW4XZD6"/>
<keyword evidence="2" id="KW-1185">Reference proteome</keyword>
<dbReference type="Gene3D" id="3.30.1490.190">
    <property type="match status" value="1"/>
</dbReference>
<sequence>MSPRTPSPATAALSVQSLPPGMRATRATKALLALVGGQPGVQWSVAEVQARLQKMGVEVNRVTSYRLLDRLAAAGKLVKSVDAERLTRYALRADAQEPMQVRYECTDCHSVQSLDEHAGDAATALVNQAMAQYLQVLQEQGLAPEQTELRLQGLCADCKHDHKKS</sequence>
<dbReference type="Proteomes" id="UP001199260">
    <property type="component" value="Unassembled WGS sequence"/>
</dbReference>
<protein>
    <submittedName>
        <fullName evidence="1">Fur family transcriptional regulator</fullName>
    </submittedName>
</protein>
<dbReference type="InterPro" id="IPR036390">
    <property type="entry name" value="WH_DNA-bd_sf"/>
</dbReference>
<accession>A0AAW4XZD6</accession>
<dbReference type="SUPFAM" id="SSF46785">
    <property type="entry name" value="Winged helix' DNA-binding domain"/>
    <property type="match status" value="1"/>
</dbReference>
<reference evidence="1 2" key="1">
    <citation type="submission" date="2021-11" db="EMBL/GenBank/DDBJ databases">
        <title>Genome sequence.</title>
        <authorList>
            <person name="Sun Q."/>
        </authorList>
    </citation>
    <scope>NUCLEOTIDE SEQUENCE [LARGE SCALE GENOMIC DNA]</scope>
    <source>
        <strain evidence="1 2">KCTC 12005</strain>
    </source>
</reference>
<gene>
    <name evidence="1" type="ORF">LPW39_15365</name>
</gene>
<comment type="caution">
    <text evidence="1">The sequence shown here is derived from an EMBL/GenBank/DDBJ whole genome shotgun (WGS) entry which is preliminary data.</text>
</comment>
<evidence type="ECO:0000313" key="1">
    <source>
        <dbReference type="EMBL" id="MCD2166500.1"/>
    </source>
</evidence>
<dbReference type="RefSeq" id="WP_230776849.1">
    <property type="nucleotide sequence ID" value="NZ_JAJNCT010000020.1"/>
</dbReference>
<evidence type="ECO:0000313" key="2">
    <source>
        <dbReference type="Proteomes" id="UP001199260"/>
    </source>
</evidence>
<dbReference type="InterPro" id="IPR036388">
    <property type="entry name" value="WH-like_DNA-bd_sf"/>
</dbReference>
<organism evidence="1 2">
    <name type="scientific">Comamonas koreensis</name>
    <dbReference type="NCBI Taxonomy" id="160825"/>
    <lineage>
        <taxon>Bacteria</taxon>
        <taxon>Pseudomonadati</taxon>
        <taxon>Pseudomonadota</taxon>
        <taxon>Betaproteobacteria</taxon>
        <taxon>Burkholderiales</taxon>
        <taxon>Comamonadaceae</taxon>
        <taxon>Comamonas</taxon>
    </lineage>
</organism>
<dbReference type="InterPro" id="IPR043135">
    <property type="entry name" value="Fur_C"/>
</dbReference>
<dbReference type="Gene3D" id="1.10.10.10">
    <property type="entry name" value="Winged helix-like DNA-binding domain superfamily/Winged helix DNA-binding domain"/>
    <property type="match status" value="1"/>
</dbReference>
<name>A0AAW4XZD6_9BURK</name>
<dbReference type="EMBL" id="JAJNCT010000020">
    <property type="protein sequence ID" value="MCD2166500.1"/>
    <property type="molecule type" value="Genomic_DNA"/>
</dbReference>
<proteinExistence type="predicted"/>